<evidence type="ECO:0000259" key="2">
    <source>
        <dbReference type="Pfam" id="PF07045"/>
    </source>
</evidence>
<feature type="region of interest" description="Disordered" evidence="1">
    <location>
        <begin position="96"/>
        <end position="117"/>
    </location>
</feature>
<accession>A0ABQ4NQQ9</accession>
<evidence type="ECO:0000313" key="3">
    <source>
        <dbReference type="EMBL" id="GIT96708.1"/>
    </source>
</evidence>
<feature type="domain" description="DUF1330" evidence="2">
    <location>
        <begin position="3"/>
        <end position="94"/>
    </location>
</feature>
<organism evidence="3 4">
    <name type="scientific">Jannaschia pagri</name>
    <dbReference type="NCBI Taxonomy" id="2829797"/>
    <lineage>
        <taxon>Bacteria</taxon>
        <taxon>Pseudomonadati</taxon>
        <taxon>Pseudomonadota</taxon>
        <taxon>Alphaproteobacteria</taxon>
        <taxon>Rhodobacterales</taxon>
        <taxon>Roseobacteraceae</taxon>
        <taxon>Jannaschia</taxon>
    </lineage>
</organism>
<name>A0ABQ4NQQ9_9RHOB</name>
<evidence type="ECO:0000313" key="4">
    <source>
        <dbReference type="Proteomes" id="UP000786693"/>
    </source>
</evidence>
<proteinExistence type="predicted"/>
<dbReference type="RefSeq" id="WP_220750205.1">
    <property type="nucleotide sequence ID" value="NZ_BPFH01000007.1"/>
</dbReference>
<protein>
    <recommendedName>
        <fullName evidence="2">DUF1330 domain-containing protein</fullName>
    </recommendedName>
</protein>
<gene>
    <name evidence="3" type="ORF">JANAI62_33310</name>
</gene>
<dbReference type="Pfam" id="PF07045">
    <property type="entry name" value="DUF1330"/>
    <property type="match status" value="1"/>
</dbReference>
<dbReference type="InterPro" id="IPR011008">
    <property type="entry name" value="Dimeric_a/b-barrel"/>
</dbReference>
<dbReference type="PANTHER" id="PTHR41521:SF4">
    <property type="entry name" value="BLR0684 PROTEIN"/>
    <property type="match status" value="1"/>
</dbReference>
<dbReference type="InterPro" id="IPR010753">
    <property type="entry name" value="DUF1330"/>
</dbReference>
<dbReference type="Gene3D" id="3.30.70.100">
    <property type="match status" value="1"/>
</dbReference>
<comment type="caution">
    <text evidence="3">The sequence shown here is derived from an EMBL/GenBank/DDBJ whole genome shotgun (WGS) entry which is preliminary data.</text>
</comment>
<dbReference type="EMBL" id="BPFH01000007">
    <property type="protein sequence ID" value="GIT96708.1"/>
    <property type="molecule type" value="Genomic_DNA"/>
</dbReference>
<reference evidence="3 4" key="1">
    <citation type="submission" date="2021-05" db="EMBL/GenBank/DDBJ databases">
        <title>Bacteria Genome sequencing.</title>
        <authorList>
            <person name="Takabe Y."/>
            <person name="Nakajima Y."/>
            <person name="Suzuki S."/>
            <person name="Shiozaki T."/>
        </authorList>
    </citation>
    <scope>NUCLEOTIDE SEQUENCE [LARGE SCALE GENOMIC DNA]</scope>
    <source>
        <strain evidence="3 4">AI_62</strain>
    </source>
</reference>
<dbReference type="SUPFAM" id="SSF54909">
    <property type="entry name" value="Dimeric alpha+beta barrel"/>
    <property type="match status" value="1"/>
</dbReference>
<evidence type="ECO:0000256" key="1">
    <source>
        <dbReference type="SAM" id="MobiDB-lite"/>
    </source>
</evidence>
<dbReference type="Proteomes" id="UP000786693">
    <property type="component" value="Unassembled WGS sequence"/>
</dbReference>
<sequence>MPVYVIFDVEIHDQARYATFMDRVKPAIEAAGARYLVRGGAHRVHEGAWSPRRLVVLEFPSAEAWDAFYTGDVYRGLKSIRERAATARLVSVDGLEPETVAQVSPPPDTSPDDGDPS</sequence>
<keyword evidence="4" id="KW-1185">Reference proteome</keyword>
<dbReference type="PANTHER" id="PTHR41521">
    <property type="match status" value="1"/>
</dbReference>